<keyword evidence="5 6" id="KW-0472">Membrane</keyword>
<evidence type="ECO:0000256" key="2">
    <source>
        <dbReference type="ARBA" id="ARBA00022475"/>
    </source>
</evidence>
<dbReference type="PROSITE" id="PS50850">
    <property type="entry name" value="MFS"/>
    <property type="match status" value="1"/>
</dbReference>
<dbReference type="InterPro" id="IPR020846">
    <property type="entry name" value="MFS_dom"/>
</dbReference>
<dbReference type="InterPro" id="IPR036259">
    <property type="entry name" value="MFS_trans_sf"/>
</dbReference>
<gene>
    <name evidence="8" type="ORF">ACFFJ3_10570</name>
</gene>
<feature type="domain" description="Major facilitator superfamily (MFS) profile" evidence="7">
    <location>
        <begin position="23"/>
        <end position="398"/>
    </location>
</feature>
<feature type="transmembrane region" description="Helical" evidence="6">
    <location>
        <begin position="284"/>
        <end position="303"/>
    </location>
</feature>
<feature type="transmembrane region" description="Helical" evidence="6">
    <location>
        <begin position="59"/>
        <end position="81"/>
    </location>
</feature>
<evidence type="ECO:0000256" key="1">
    <source>
        <dbReference type="ARBA" id="ARBA00004651"/>
    </source>
</evidence>
<dbReference type="Pfam" id="PF07690">
    <property type="entry name" value="MFS_1"/>
    <property type="match status" value="1"/>
</dbReference>
<evidence type="ECO:0000256" key="5">
    <source>
        <dbReference type="ARBA" id="ARBA00023136"/>
    </source>
</evidence>
<feature type="transmembrane region" description="Helical" evidence="6">
    <location>
        <begin position="88"/>
        <end position="106"/>
    </location>
</feature>
<feature type="transmembrane region" description="Helical" evidence="6">
    <location>
        <begin position="177"/>
        <end position="197"/>
    </location>
</feature>
<dbReference type="RefSeq" id="WP_380674998.1">
    <property type="nucleotide sequence ID" value="NZ_CP173186.1"/>
</dbReference>
<keyword evidence="3 6" id="KW-0812">Transmembrane</keyword>
<evidence type="ECO:0000256" key="6">
    <source>
        <dbReference type="SAM" id="Phobius"/>
    </source>
</evidence>
<feature type="transmembrane region" description="Helical" evidence="6">
    <location>
        <begin position="223"/>
        <end position="244"/>
    </location>
</feature>
<comment type="subcellular location">
    <subcellularLocation>
        <location evidence="1">Cell membrane</location>
        <topology evidence="1">Multi-pass membrane protein</topology>
    </subcellularLocation>
</comment>
<organism evidence="8 9">
    <name type="scientific">Serratia aquatilis</name>
    <dbReference type="NCBI Taxonomy" id="1737515"/>
    <lineage>
        <taxon>Bacteria</taxon>
        <taxon>Pseudomonadati</taxon>
        <taxon>Pseudomonadota</taxon>
        <taxon>Gammaproteobacteria</taxon>
        <taxon>Enterobacterales</taxon>
        <taxon>Yersiniaceae</taxon>
        <taxon>Serratia</taxon>
    </lineage>
</organism>
<keyword evidence="9" id="KW-1185">Reference proteome</keyword>
<evidence type="ECO:0000313" key="9">
    <source>
        <dbReference type="Proteomes" id="UP001589792"/>
    </source>
</evidence>
<evidence type="ECO:0000256" key="3">
    <source>
        <dbReference type="ARBA" id="ARBA00022692"/>
    </source>
</evidence>
<dbReference type="InterPro" id="IPR011701">
    <property type="entry name" value="MFS"/>
</dbReference>
<dbReference type="Proteomes" id="UP001589792">
    <property type="component" value="Unassembled WGS sequence"/>
</dbReference>
<comment type="caution">
    <text evidence="8">The sequence shown here is derived from an EMBL/GenBank/DDBJ whole genome shotgun (WGS) entry which is preliminary data.</text>
</comment>
<evidence type="ECO:0000259" key="7">
    <source>
        <dbReference type="PROSITE" id="PS50850"/>
    </source>
</evidence>
<dbReference type="EMBL" id="JBHLXG010000008">
    <property type="protein sequence ID" value="MFC0226940.1"/>
    <property type="molecule type" value="Genomic_DNA"/>
</dbReference>
<dbReference type="SUPFAM" id="SSF103473">
    <property type="entry name" value="MFS general substrate transporter"/>
    <property type="match status" value="1"/>
</dbReference>
<keyword evidence="2" id="KW-1003">Cell membrane</keyword>
<feature type="transmembrane region" description="Helical" evidence="6">
    <location>
        <begin position="20"/>
        <end position="39"/>
    </location>
</feature>
<feature type="transmembrane region" description="Helical" evidence="6">
    <location>
        <begin position="148"/>
        <end position="171"/>
    </location>
</feature>
<evidence type="ECO:0000313" key="8">
    <source>
        <dbReference type="EMBL" id="MFC0226940.1"/>
    </source>
</evidence>
<feature type="transmembrane region" description="Helical" evidence="6">
    <location>
        <begin position="112"/>
        <end position="136"/>
    </location>
</feature>
<dbReference type="PANTHER" id="PTHR43124">
    <property type="entry name" value="PURINE EFFLUX PUMP PBUE"/>
    <property type="match status" value="1"/>
</dbReference>
<feature type="transmembrane region" description="Helical" evidence="6">
    <location>
        <begin position="309"/>
        <end position="334"/>
    </location>
</feature>
<protein>
    <submittedName>
        <fullName evidence="8">MFS transporter</fullName>
    </submittedName>
</protein>
<name>A0ABV6ED77_9GAMM</name>
<feature type="transmembrane region" description="Helical" evidence="6">
    <location>
        <begin position="372"/>
        <end position="391"/>
    </location>
</feature>
<feature type="transmembrane region" description="Helical" evidence="6">
    <location>
        <begin position="256"/>
        <end position="277"/>
    </location>
</feature>
<dbReference type="CDD" id="cd17324">
    <property type="entry name" value="MFS_NepI_like"/>
    <property type="match status" value="1"/>
</dbReference>
<dbReference type="PANTHER" id="PTHR43124:SF4">
    <property type="entry name" value="SUGAR EFFLUX TRANSPORTER"/>
    <property type="match status" value="1"/>
</dbReference>
<evidence type="ECO:0000256" key="4">
    <source>
        <dbReference type="ARBA" id="ARBA00022989"/>
    </source>
</evidence>
<keyword evidence="4 6" id="KW-1133">Transmembrane helix</keyword>
<dbReference type="InterPro" id="IPR050189">
    <property type="entry name" value="MFS_Efflux_Transporters"/>
</dbReference>
<accession>A0ABV6ED77</accession>
<feature type="transmembrane region" description="Helical" evidence="6">
    <location>
        <begin position="346"/>
        <end position="366"/>
    </location>
</feature>
<sequence length="400" mass="42784">MKIQDGICELENDNNERKTYWFAIMVLSLSAIIFVTAELLPIGVLQEIGDTYQQPVGKIGLIITGYAWVVAFSAVFVTSLFLKIERRILIIILLISFGLSNIIVSLSPNLTVLYIGRVIGAFSHGIFWSIVGPLAVRLSSEGGKAKATALVFGGIAIASVGVVPLATLVSQRIGWELSFFILGLSALVISIFVRLSMPVVQHDKAQKTTSLMRVITQPYLRRTFPVTALALCGNYCAFTYIGPLVETQIGISHAKFPLFLLLFGVAGVVGNFISGFVSDRNLVLATRITLLLMALSVGSMGLLTDISLVAGIFMMALWGAGICIITVTLQSLVLNLAEDSGERPSSVHVAMFNIGIGSGAFLGGVLLDGFNIATVALTASGLMLLALVLLLPKILLTHQK</sequence>
<dbReference type="Gene3D" id="1.20.1250.20">
    <property type="entry name" value="MFS general substrate transporter like domains"/>
    <property type="match status" value="2"/>
</dbReference>
<proteinExistence type="predicted"/>
<reference evidence="8 9" key="1">
    <citation type="submission" date="2024-09" db="EMBL/GenBank/DDBJ databases">
        <authorList>
            <person name="Sun Q."/>
            <person name="Mori K."/>
        </authorList>
    </citation>
    <scope>NUCLEOTIDE SEQUENCE [LARGE SCALE GENOMIC DNA]</scope>
    <source>
        <strain evidence="8 9">CCM 8626</strain>
    </source>
</reference>